<sequence length="323" mass="37334">MTGKQATTIRSLSIRFLWQFILFVICVLGISGLLYVVDKDNTSFKPVRMKGQYIENRRVRMVNKLMNRTAVSAVQHFGQKHELKFSEIHDFVTNMTRAFYFGVLKPDMQETYTIYRMPRRGMNFVQAFVLTYSTLTTVGWGHHLPVTDGAKILTMLTAIFGIPLTFIMILSGSTLITRLAKEAEIKIFGNRESGTHKFDRPILVGFILIYMFVTSCVIMKLEKLDYLNALWYTLMSLMTVGFTDIIQRRRVTYGREDELIGVAIFQMIWLVIGMILIGGFALSLLDRYLMKTNSGSVHQFQIFKNKEEDLVENMEEEVFEDRS</sequence>
<dbReference type="GO" id="GO:0005886">
    <property type="term" value="C:plasma membrane"/>
    <property type="evidence" value="ECO:0007669"/>
    <property type="project" value="TreeGrafter"/>
</dbReference>
<keyword evidence="4 9" id="KW-1133">Transmembrane helix</keyword>
<dbReference type="EnsemblMetazoa" id="CLYHEMT013364.1">
    <property type="protein sequence ID" value="CLYHEMP013364.1"/>
    <property type="gene ID" value="CLYHEMG013364"/>
</dbReference>
<dbReference type="InterPro" id="IPR003280">
    <property type="entry name" value="2pore_dom_K_chnl"/>
</dbReference>
<dbReference type="Gene3D" id="1.10.287.70">
    <property type="match status" value="1"/>
</dbReference>
<dbReference type="PANTHER" id="PTHR11003">
    <property type="entry name" value="POTASSIUM CHANNEL, SUBFAMILY K"/>
    <property type="match status" value="1"/>
</dbReference>
<evidence type="ECO:0000256" key="9">
    <source>
        <dbReference type="SAM" id="Phobius"/>
    </source>
</evidence>
<proteinExistence type="inferred from homology"/>
<dbReference type="SUPFAM" id="SSF81324">
    <property type="entry name" value="Voltage-gated potassium channels"/>
    <property type="match status" value="2"/>
</dbReference>
<feature type="transmembrane region" description="Helical" evidence="9">
    <location>
        <begin position="201"/>
        <end position="221"/>
    </location>
</feature>
<evidence type="ECO:0000256" key="4">
    <source>
        <dbReference type="ARBA" id="ARBA00022989"/>
    </source>
</evidence>
<keyword evidence="2 8" id="KW-0813">Transport</keyword>
<dbReference type="Proteomes" id="UP000594262">
    <property type="component" value="Unplaced"/>
</dbReference>
<comment type="similarity">
    <text evidence="8">Belongs to the two pore domain potassium channel (TC 1.A.1.8) family.</text>
</comment>
<evidence type="ECO:0000313" key="11">
    <source>
        <dbReference type="EnsemblMetazoa" id="CLYHEMP013364.1"/>
    </source>
</evidence>
<name>A0A7M5WUV2_9CNID</name>
<organism evidence="11 12">
    <name type="scientific">Clytia hemisphaerica</name>
    <dbReference type="NCBI Taxonomy" id="252671"/>
    <lineage>
        <taxon>Eukaryota</taxon>
        <taxon>Metazoa</taxon>
        <taxon>Cnidaria</taxon>
        <taxon>Hydrozoa</taxon>
        <taxon>Hydroidolina</taxon>
        <taxon>Leptothecata</taxon>
        <taxon>Obeliida</taxon>
        <taxon>Clytiidae</taxon>
        <taxon>Clytia</taxon>
    </lineage>
</organism>
<dbReference type="OrthoDB" id="271595at2759"/>
<feature type="transmembrane region" description="Helical" evidence="9">
    <location>
        <begin position="16"/>
        <end position="37"/>
    </location>
</feature>
<evidence type="ECO:0000256" key="7">
    <source>
        <dbReference type="ARBA" id="ARBA00023303"/>
    </source>
</evidence>
<reference evidence="11" key="1">
    <citation type="submission" date="2021-01" db="UniProtKB">
        <authorList>
            <consortium name="EnsemblMetazoa"/>
        </authorList>
    </citation>
    <scope>IDENTIFICATION</scope>
</reference>
<feature type="transmembrane region" description="Helical" evidence="9">
    <location>
        <begin position="227"/>
        <end position="247"/>
    </location>
</feature>
<keyword evidence="6 9" id="KW-0472">Membrane</keyword>
<keyword evidence="12" id="KW-1185">Reference proteome</keyword>
<feature type="transmembrane region" description="Helical" evidence="9">
    <location>
        <begin position="124"/>
        <end position="143"/>
    </location>
</feature>
<feature type="domain" description="Potassium channel" evidence="10">
    <location>
        <begin position="115"/>
        <end position="173"/>
    </location>
</feature>
<dbReference type="GO" id="GO:0015271">
    <property type="term" value="F:outward rectifier potassium channel activity"/>
    <property type="evidence" value="ECO:0007669"/>
    <property type="project" value="TreeGrafter"/>
</dbReference>
<feature type="transmembrane region" description="Helical" evidence="9">
    <location>
        <begin position="155"/>
        <end position="180"/>
    </location>
</feature>
<dbReference type="InterPro" id="IPR013099">
    <property type="entry name" value="K_chnl_dom"/>
</dbReference>
<comment type="subcellular location">
    <subcellularLocation>
        <location evidence="1">Membrane</location>
        <topology evidence="1">Multi-pass membrane protein</topology>
    </subcellularLocation>
</comment>
<protein>
    <recommendedName>
        <fullName evidence="10">Potassium channel domain-containing protein</fullName>
    </recommendedName>
</protein>
<feature type="transmembrane region" description="Helical" evidence="9">
    <location>
        <begin position="259"/>
        <end position="285"/>
    </location>
</feature>
<evidence type="ECO:0000256" key="3">
    <source>
        <dbReference type="ARBA" id="ARBA00022692"/>
    </source>
</evidence>
<dbReference type="PRINTS" id="PR01333">
    <property type="entry name" value="2POREKCHANEL"/>
</dbReference>
<dbReference type="GO" id="GO:0030322">
    <property type="term" value="P:stabilization of membrane potential"/>
    <property type="evidence" value="ECO:0007669"/>
    <property type="project" value="TreeGrafter"/>
</dbReference>
<evidence type="ECO:0000313" key="12">
    <source>
        <dbReference type="Proteomes" id="UP000594262"/>
    </source>
</evidence>
<evidence type="ECO:0000256" key="8">
    <source>
        <dbReference type="RuleBase" id="RU003857"/>
    </source>
</evidence>
<dbReference type="GO" id="GO:0022841">
    <property type="term" value="F:potassium ion leak channel activity"/>
    <property type="evidence" value="ECO:0007669"/>
    <property type="project" value="TreeGrafter"/>
</dbReference>
<dbReference type="PANTHER" id="PTHR11003:SF345">
    <property type="entry name" value="TWIK FAMILY OF POTASSIUM CHANNELS PROTEIN 18"/>
    <property type="match status" value="1"/>
</dbReference>
<evidence type="ECO:0000259" key="10">
    <source>
        <dbReference type="Pfam" id="PF07885"/>
    </source>
</evidence>
<dbReference type="Pfam" id="PF07885">
    <property type="entry name" value="Ion_trans_2"/>
    <property type="match status" value="2"/>
</dbReference>
<feature type="domain" description="Potassium channel" evidence="10">
    <location>
        <begin position="207"/>
        <end position="284"/>
    </location>
</feature>
<keyword evidence="3 8" id="KW-0812">Transmembrane</keyword>
<keyword evidence="7 8" id="KW-0407">Ion channel</keyword>
<dbReference type="AlphaFoldDB" id="A0A7M5WUV2"/>
<accession>A0A7M5WUV2</accession>
<evidence type="ECO:0000256" key="1">
    <source>
        <dbReference type="ARBA" id="ARBA00004141"/>
    </source>
</evidence>
<evidence type="ECO:0000256" key="6">
    <source>
        <dbReference type="ARBA" id="ARBA00023136"/>
    </source>
</evidence>
<keyword evidence="5 8" id="KW-0406">Ion transport</keyword>
<evidence type="ECO:0000256" key="2">
    <source>
        <dbReference type="ARBA" id="ARBA00022448"/>
    </source>
</evidence>
<evidence type="ECO:0000256" key="5">
    <source>
        <dbReference type="ARBA" id="ARBA00023065"/>
    </source>
</evidence>